<proteinExistence type="predicted"/>
<dbReference type="Proteomes" id="UP000758022">
    <property type="component" value="Unassembled WGS sequence"/>
</dbReference>
<keyword evidence="1" id="KW-0812">Transmembrane</keyword>
<feature type="transmembrane region" description="Helical" evidence="1">
    <location>
        <begin position="142"/>
        <end position="165"/>
    </location>
</feature>
<dbReference type="AlphaFoldDB" id="A0A1S9H3N7"/>
<feature type="transmembrane region" description="Helical" evidence="1">
    <location>
        <begin position="45"/>
        <end position="75"/>
    </location>
</feature>
<dbReference type="PANTHER" id="PTHR40547">
    <property type="entry name" value="SLL0298 PROTEIN"/>
    <property type="match status" value="1"/>
</dbReference>
<feature type="transmembrane region" description="Helical" evidence="1">
    <location>
        <begin position="81"/>
        <end position="105"/>
    </location>
</feature>
<dbReference type="Pfam" id="PF09835">
    <property type="entry name" value="DUF2062"/>
    <property type="match status" value="1"/>
</dbReference>
<dbReference type="RefSeq" id="WP_077975748.1">
    <property type="nucleotide sequence ID" value="NZ_JAAXQQ010000008.1"/>
</dbReference>
<accession>A0A1S9H3N7</accession>
<keyword evidence="1" id="KW-0472">Membrane</keyword>
<protein>
    <submittedName>
        <fullName evidence="3">DUF2062 domain-containing protein</fullName>
    </submittedName>
</protein>
<dbReference type="EMBL" id="JAAXQQ010000008">
    <property type="protein sequence ID" value="MBY3066171.1"/>
    <property type="molecule type" value="Genomic_DNA"/>
</dbReference>
<dbReference type="InterPro" id="IPR018639">
    <property type="entry name" value="DUF2062"/>
</dbReference>
<organism evidence="3 4">
    <name type="scientific">Rhizobium laguerreae</name>
    <dbReference type="NCBI Taxonomy" id="1076926"/>
    <lineage>
        <taxon>Bacteria</taxon>
        <taxon>Pseudomonadati</taxon>
        <taxon>Pseudomonadota</taxon>
        <taxon>Alphaproteobacteria</taxon>
        <taxon>Hyphomicrobiales</taxon>
        <taxon>Rhizobiaceae</taxon>
        <taxon>Rhizobium/Agrobacterium group</taxon>
        <taxon>Rhizobium</taxon>
    </lineage>
</organism>
<evidence type="ECO:0000259" key="2">
    <source>
        <dbReference type="Pfam" id="PF09835"/>
    </source>
</evidence>
<evidence type="ECO:0000313" key="3">
    <source>
        <dbReference type="EMBL" id="MBY3066171.1"/>
    </source>
</evidence>
<keyword evidence="1" id="KW-1133">Transmembrane helix</keyword>
<evidence type="ECO:0000313" key="4">
    <source>
        <dbReference type="Proteomes" id="UP000758022"/>
    </source>
</evidence>
<gene>
    <name evidence="3" type="ORF">HFO74_22560</name>
</gene>
<dbReference type="PANTHER" id="PTHR40547:SF1">
    <property type="entry name" value="SLL0298 PROTEIN"/>
    <property type="match status" value="1"/>
</dbReference>
<feature type="domain" description="DUF2062" evidence="2">
    <location>
        <begin position="26"/>
        <end position="171"/>
    </location>
</feature>
<evidence type="ECO:0000256" key="1">
    <source>
        <dbReference type="SAM" id="Phobius"/>
    </source>
</evidence>
<reference evidence="3" key="1">
    <citation type="submission" date="2020-04" db="EMBL/GenBank/DDBJ databases">
        <title>Global-level population genomics supports evidence of horizontal gene transfer on evolution of Rhizobia in Lentils.</title>
        <authorList>
            <person name="Gai Y."/>
            <person name="Cook D."/>
            <person name="Riely B."/>
        </authorList>
    </citation>
    <scope>NUCLEOTIDE SEQUENCE</scope>
    <source>
        <strain evidence="3">TLR9</strain>
    </source>
</reference>
<name>A0A1S9H3N7_9HYPH</name>
<sequence length="177" mass="19647">MLFRRRKPLSPAQRIREVFWPSKGLLRSIRYIAIRVLRLKATPHAIAAGVAAGVAVSCTPFLGFHFILAFCLAFILRGNMIAAALGTAFGNPLTFPLIFAAAYRIGIFLLGRAPERVGEANLFTLLRHLDFAPLWHPILKPILVGGLPLAALCGAVFYVLTWQGVRLFQQRGKRRRS</sequence>
<comment type="caution">
    <text evidence="3">The sequence shown here is derived from an EMBL/GenBank/DDBJ whole genome shotgun (WGS) entry which is preliminary data.</text>
</comment>